<keyword evidence="7" id="KW-1185">Reference proteome</keyword>
<comment type="similarity">
    <text evidence="2 4">Belongs to the FliE family.</text>
</comment>
<evidence type="ECO:0000256" key="5">
    <source>
        <dbReference type="NCBIfam" id="TIGR00205"/>
    </source>
</evidence>
<name>F0SZF2_SYNGF</name>
<dbReference type="RefSeq" id="WP_013623828.1">
    <property type="nucleotide sequence ID" value="NC_015172.1"/>
</dbReference>
<evidence type="ECO:0000313" key="6">
    <source>
        <dbReference type="EMBL" id="ADY54957.1"/>
    </source>
</evidence>
<dbReference type="HOGENOM" id="CLU_147249_3_0_9"/>
<dbReference type="HAMAP" id="MF_00724">
    <property type="entry name" value="FliE"/>
    <property type="match status" value="1"/>
</dbReference>
<organism evidence="6 7">
    <name type="scientific">Syntrophobotulus glycolicus (strain DSM 8271 / FlGlyR)</name>
    <dbReference type="NCBI Taxonomy" id="645991"/>
    <lineage>
        <taxon>Bacteria</taxon>
        <taxon>Bacillati</taxon>
        <taxon>Bacillota</taxon>
        <taxon>Clostridia</taxon>
        <taxon>Eubacteriales</taxon>
        <taxon>Desulfitobacteriaceae</taxon>
        <taxon>Syntrophobotulus</taxon>
    </lineage>
</organism>
<dbReference type="PANTHER" id="PTHR34653:SF1">
    <property type="entry name" value="FLAGELLAR HOOK-BASAL BODY COMPLEX PROTEIN FLIE"/>
    <property type="match status" value="1"/>
</dbReference>
<dbReference type="InterPro" id="IPR001624">
    <property type="entry name" value="FliE"/>
</dbReference>
<dbReference type="GO" id="GO:0005198">
    <property type="term" value="F:structural molecule activity"/>
    <property type="evidence" value="ECO:0007669"/>
    <property type="project" value="UniProtKB-UniRule"/>
</dbReference>
<reference evidence="7" key="2">
    <citation type="submission" date="2011-02" db="EMBL/GenBank/DDBJ databases">
        <title>The complete genome of Syntrophobotulus glycolicus DSM 8271.</title>
        <authorList>
            <person name="Lucas S."/>
            <person name="Copeland A."/>
            <person name="Lapidus A."/>
            <person name="Bruce D."/>
            <person name="Goodwin L."/>
            <person name="Pitluck S."/>
            <person name="Kyrpides N."/>
            <person name="Mavromatis K."/>
            <person name="Pagani I."/>
            <person name="Ivanova N."/>
            <person name="Mikhailova N."/>
            <person name="Chertkov O."/>
            <person name="Held B."/>
            <person name="Detter J.C."/>
            <person name="Tapia R."/>
            <person name="Han C."/>
            <person name="Land M."/>
            <person name="Hauser L."/>
            <person name="Markowitz V."/>
            <person name="Cheng J.-F."/>
            <person name="Hugenholtz P."/>
            <person name="Woyke T."/>
            <person name="Wu D."/>
            <person name="Spring S."/>
            <person name="Schroeder M."/>
            <person name="Brambilla E."/>
            <person name="Klenk H.-P."/>
            <person name="Eisen J.A."/>
        </authorList>
    </citation>
    <scope>NUCLEOTIDE SEQUENCE [LARGE SCALE GENOMIC DNA]</scope>
    <source>
        <strain evidence="7">DSM 8271 / FlGlyR</strain>
    </source>
</reference>
<evidence type="ECO:0000313" key="7">
    <source>
        <dbReference type="Proteomes" id="UP000007488"/>
    </source>
</evidence>
<keyword evidence="6" id="KW-0282">Flagellum</keyword>
<dbReference type="GO" id="GO:0071973">
    <property type="term" value="P:bacterial-type flagellum-dependent cell motility"/>
    <property type="evidence" value="ECO:0007669"/>
    <property type="project" value="InterPro"/>
</dbReference>
<dbReference type="OrthoDB" id="9812413at2"/>
<sequence length="107" mass="11401">MSGLVPITAISPLTPLQSIEPMRGGDSASVQFGNSSDFSAFLQNAVDNLEQTQSEASVAVEGLTTGAISDFHVPVIALQKAALSLDLTVNVRNKILDAYHEIMRMQI</sequence>
<evidence type="ECO:0000256" key="1">
    <source>
        <dbReference type="ARBA" id="ARBA00004117"/>
    </source>
</evidence>
<keyword evidence="6" id="KW-0966">Cell projection</keyword>
<dbReference type="PRINTS" id="PR01006">
    <property type="entry name" value="FLGHOOKFLIE"/>
</dbReference>
<accession>F0SZF2</accession>
<gene>
    <name evidence="4" type="primary">fliE</name>
    <name evidence="6" type="ordered locus">Sgly_0594</name>
</gene>
<keyword evidence="6" id="KW-0969">Cilium</keyword>
<evidence type="ECO:0000256" key="2">
    <source>
        <dbReference type="ARBA" id="ARBA00009272"/>
    </source>
</evidence>
<proteinExistence type="inferred from homology"/>
<dbReference type="eggNOG" id="COG1677">
    <property type="taxonomic scope" value="Bacteria"/>
</dbReference>
<dbReference type="STRING" id="645991.Sgly_0594"/>
<dbReference type="KEGG" id="sgy:Sgly_0594"/>
<evidence type="ECO:0000256" key="3">
    <source>
        <dbReference type="ARBA" id="ARBA00023143"/>
    </source>
</evidence>
<dbReference type="Proteomes" id="UP000007488">
    <property type="component" value="Chromosome"/>
</dbReference>
<dbReference type="AlphaFoldDB" id="F0SZF2"/>
<comment type="subcellular location">
    <subcellularLocation>
        <location evidence="1 4">Bacterial flagellum basal body</location>
    </subcellularLocation>
</comment>
<protein>
    <recommendedName>
        <fullName evidence="4 5">Flagellar hook-basal body complex protein FliE</fullName>
    </recommendedName>
</protein>
<dbReference type="EMBL" id="CP002547">
    <property type="protein sequence ID" value="ADY54957.1"/>
    <property type="molecule type" value="Genomic_DNA"/>
</dbReference>
<dbReference type="Pfam" id="PF02049">
    <property type="entry name" value="FliE"/>
    <property type="match status" value="1"/>
</dbReference>
<dbReference type="PANTHER" id="PTHR34653">
    <property type="match status" value="1"/>
</dbReference>
<dbReference type="GO" id="GO:0003774">
    <property type="term" value="F:cytoskeletal motor activity"/>
    <property type="evidence" value="ECO:0007669"/>
    <property type="project" value="InterPro"/>
</dbReference>
<keyword evidence="3 4" id="KW-0975">Bacterial flagellum</keyword>
<dbReference type="NCBIfam" id="TIGR00205">
    <property type="entry name" value="fliE"/>
    <property type="match status" value="1"/>
</dbReference>
<dbReference type="GO" id="GO:0009425">
    <property type="term" value="C:bacterial-type flagellum basal body"/>
    <property type="evidence" value="ECO:0007669"/>
    <property type="project" value="UniProtKB-SubCell"/>
</dbReference>
<evidence type="ECO:0000256" key="4">
    <source>
        <dbReference type="HAMAP-Rule" id="MF_00724"/>
    </source>
</evidence>
<reference evidence="6 7" key="1">
    <citation type="journal article" date="2011" name="Stand. Genomic Sci.">
        <title>Complete genome sequence of Syntrophobotulus glycolicus type strain (FlGlyR).</title>
        <authorList>
            <person name="Han C."/>
            <person name="Mwirichia R."/>
            <person name="Chertkov O."/>
            <person name="Held B."/>
            <person name="Lapidus A."/>
            <person name="Nolan M."/>
            <person name="Lucas S."/>
            <person name="Hammon N."/>
            <person name="Deshpande S."/>
            <person name="Cheng J.F."/>
            <person name="Tapia R."/>
            <person name="Goodwin L."/>
            <person name="Pitluck S."/>
            <person name="Huntemann M."/>
            <person name="Liolios K."/>
            <person name="Ivanova N."/>
            <person name="Pagani I."/>
            <person name="Mavromatis K."/>
            <person name="Ovchinikova G."/>
            <person name="Pati A."/>
            <person name="Chen A."/>
            <person name="Palaniappan K."/>
            <person name="Land M."/>
            <person name="Hauser L."/>
            <person name="Brambilla E.M."/>
            <person name="Rohde M."/>
            <person name="Spring S."/>
            <person name="Sikorski J."/>
            <person name="Goker M."/>
            <person name="Woyke T."/>
            <person name="Bristow J."/>
            <person name="Eisen J.A."/>
            <person name="Markowitz V."/>
            <person name="Hugenholtz P."/>
            <person name="Kyrpides N.C."/>
            <person name="Klenk H.P."/>
            <person name="Detter J.C."/>
        </authorList>
    </citation>
    <scope>NUCLEOTIDE SEQUENCE [LARGE SCALE GENOMIC DNA]</scope>
    <source>
        <strain evidence="7">DSM 8271 / FlGlyR</strain>
    </source>
</reference>